<organism evidence="2 3">
    <name type="scientific">Croceifilum oryzae</name>
    <dbReference type="NCBI Taxonomy" id="1553429"/>
    <lineage>
        <taxon>Bacteria</taxon>
        <taxon>Bacillati</taxon>
        <taxon>Bacillota</taxon>
        <taxon>Bacilli</taxon>
        <taxon>Bacillales</taxon>
        <taxon>Thermoactinomycetaceae</taxon>
        <taxon>Croceifilum</taxon>
    </lineage>
</organism>
<feature type="region of interest" description="Disordered" evidence="1">
    <location>
        <begin position="48"/>
        <end position="79"/>
    </location>
</feature>
<accession>A0AAJ1TFG8</accession>
<dbReference type="RefSeq" id="WP_307253238.1">
    <property type="nucleotide sequence ID" value="NZ_JAUSUV010000008.1"/>
</dbReference>
<protein>
    <submittedName>
        <fullName evidence="2">Uncharacterized protein</fullName>
    </submittedName>
</protein>
<name>A0AAJ1TFG8_9BACL</name>
<keyword evidence="3" id="KW-1185">Reference proteome</keyword>
<dbReference type="EMBL" id="JAUSUV010000008">
    <property type="protein sequence ID" value="MDQ0417918.1"/>
    <property type="molecule type" value="Genomic_DNA"/>
</dbReference>
<dbReference type="AlphaFoldDB" id="A0AAJ1TFG8"/>
<evidence type="ECO:0000256" key="1">
    <source>
        <dbReference type="SAM" id="MobiDB-lite"/>
    </source>
</evidence>
<proteinExistence type="predicted"/>
<reference evidence="2 3" key="1">
    <citation type="submission" date="2023-07" db="EMBL/GenBank/DDBJ databases">
        <title>Genomic Encyclopedia of Type Strains, Phase IV (KMG-IV): sequencing the most valuable type-strain genomes for metagenomic binning, comparative biology and taxonomic classification.</title>
        <authorList>
            <person name="Goeker M."/>
        </authorList>
    </citation>
    <scope>NUCLEOTIDE SEQUENCE [LARGE SCALE GENOMIC DNA]</scope>
    <source>
        <strain evidence="2 3">DSM 46876</strain>
    </source>
</reference>
<evidence type="ECO:0000313" key="3">
    <source>
        <dbReference type="Proteomes" id="UP001238450"/>
    </source>
</evidence>
<comment type="caution">
    <text evidence="2">The sequence shown here is derived from an EMBL/GenBank/DDBJ whole genome shotgun (WGS) entry which is preliminary data.</text>
</comment>
<evidence type="ECO:0000313" key="2">
    <source>
        <dbReference type="EMBL" id="MDQ0417918.1"/>
    </source>
</evidence>
<dbReference type="Proteomes" id="UP001238450">
    <property type="component" value="Unassembled WGS sequence"/>
</dbReference>
<sequence>MKIRMIHTMSGSPDGLTIYVYEADQIYDLPSSLARIFLEEGWAREDKAMNKVPEVKASGRARKRSDAGGSQAPPPSGDQ</sequence>
<gene>
    <name evidence="2" type="ORF">J2Z48_002102</name>
</gene>